<reference evidence="1 2" key="1">
    <citation type="submission" date="2017-08" db="EMBL/GenBank/DDBJ databases">
        <title>Infants hospitalized years apart are colonized by the same room-sourced microbial strains.</title>
        <authorList>
            <person name="Brooks B."/>
            <person name="Olm M.R."/>
            <person name="Firek B.A."/>
            <person name="Baker R."/>
            <person name="Thomas B.C."/>
            <person name="Morowitz M.J."/>
            <person name="Banfield J.F."/>
        </authorList>
    </citation>
    <scope>NUCLEOTIDE SEQUENCE [LARGE SCALE GENOMIC DNA]</scope>
    <source>
        <strain evidence="1">S2_003_000_R2_14</strain>
    </source>
</reference>
<protein>
    <submittedName>
        <fullName evidence="1">Sigma-70 family RNA polymerase sigma factor</fullName>
    </submittedName>
</protein>
<evidence type="ECO:0000313" key="1">
    <source>
        <dbReference type="EMBL" id="PZR09639.1"/>
    </source>
</evidence>
<evidence type="ECO:0000313" key="2">
    <source>
        <dbReference type="Proteomes" id="UP000249061"/>
    </source>
</evidence>
<accession>A0A2W5T230</accession>
<comment type="caution">
    <text evidence="1">The sequence shown here is derived from an EMBL/GenBank/DDBJ whole genome shotgun (WGS) entry which is preliminary data.</text>
</comment>
<sequence length="243" mass="27345">MQFDLEFHEARRHHALLAAFSDPGRVIAYLHRHDGDLDEKDRLLGLLVRLAQRREHRDLATKLLWLGLWPGLDAVYRRRLKYFSDADELVSELASAFIALVERLNLTNVTRVAATLVRSTERDVMAARKRFWAGAQRIQEGLGQVQTETAVELTLSTNSVLGLPPAVSDEEETSSLRAWLRAVVGDDADLLVAVAVLEETQRQAGTRLGLSHDAARKRFQRALRRVRPHLVRALSQAAAPPRV</sequence>
<name>A0A2W5T230_9BACT</name>
<dbReference type="AlphaFoldDB" id="A0A2W5T230"/>
<dbReference type="EMBL" id="QFQP01000020">
    <property type="protein sequence ID" value="PZR09639.1"/>
    <property type="molecule type" value="Genomic_DNA"/>
</dbReference>
<gene>
    <name evidence="1" type="ORF">DI536_22150</name>
</gene>
<organism evidence="1 2">
    <name type="scientific">Archangium gephyra</name>
    <dbReference type="NCBI Taxonomy" id="48"/>
    <lineage>
        <taxon>Bacteria</taxon>
        <taxon>Pseudomonadati</taxon>
        <taxon>Myxococcota</taxon>
        <taxon>Myxococcia</taxon>
        <taxon>Myxococcales</taxon>
        <taxon>Cystobacterineae</taxon>
        <taxon>Archangiaceae</taxon>
        <taxon>Archangium</taxon>
    </lineage>
</organism>
<proteinExistence type="predicted"/>
<dbReference type="Proteomes" id="UP000249061">
    <property type="component" value="Unassembled WGS sequence"/>
</dbReference>